<dbReference type="EMBL" id="CAKLCM010000002">
    <property type="protein sequence ID" value="CAH0526864.1"/>
    <property type="molecule type" value="Genomic_DNA"/>
</dbReference>
<proteinExistence type="predicted"/>
<evidence type="ECO:0000313" key="3">
    <source>
        <dbReference type="EMBL" id="CAH0526864.1"/>
    </source>
</evidence>
<dbReference type="Proteomes" id="UP000838160">
    <property type="component" value="Unassembled WGS sequence"/>
</dbReference>
<dbReference type="Pfam" id="PF20419">
    <property type="entry name" value="DUF6701"/>
    <property type="match status" value="1"/>
</dbReference>
<feature type="chain" id="PRO_5047435523" description="DUF6701 domain-containing protein" evidence="1">
    <location>
        <begin position="23"/>
        <end position="1406"/>
    </location>
</feature>
<reference evidence="3" key="1">
    <citation type="submission" date="2021-12" db="EMBL/GenBank/DDBJ databases">
        <authorList>
            <person name="Rodrigo-Torres L."/>
            <person name="Arahal R. D."/>
            <person name="Lucena T."/>
        </authorList>
    </citation>
    <scope>NUCLEOTIDE SEQUENCE</scope>
    <source>
        <strain evidence="3">CECT 8226</strain>
    </source>
</reference>
<keyword evidence="1" id="KW-0732">Signal</keyword>
<evidence type="ECO:0000313" key="4">
    <source>
        <dbReference type="Proteomes" id="UP000838160"/>
    </source>
</evidence>
<name>A0ABN8DGW4_9VIBR</name>
<accession>A0ABN8DGW4</accession>
<organism evidence="3 4">
    <name type="scientific">Vibrio hippocampi</name>
    <dbReference type="NCBI Taxonomy" id="654686"/>
    <lineage>
        <taxon>Bacteria</taxon>
        <taxon>Pseudomonadati</taxon>
        <taxon>Pseudomonadota</taxon>
        <taxon>Gammaproteobacteria</taxon>
        <taxon>Vibrionales</taxon>
        <taxon>Vibrionaceae</taxon>
        <taxon>Vibrio</taxon>
    </lineage>
</organism>
<evidence type="ECO:0000256" key="1">
    <source>
        <dbReference type="SAM" id="SignalP"/>
    </source>
</evidence>
<dbReference type="RefSeq" id="WP_237485098.1">
    <property type="nucleotide sequence ID" value="NZ_CAKLCM010000002.1"/>
</dbReference>
<sequence>MKLLITRAILLFATAISIAVQAKDYDLNQSNNGLCSGGRLNGNTYYCSSSISLNAGDTISYSGSLDAITLDVSGNITFGGGNIIGEGKSVSLKSSWGNISITGAPSQVFGSITASAHITLENIETSAPITTGWGTIKITGSSNPGGVNTVIGDITSNGSVELENISLTGKINTGSYLNVSGESNRIYGDISAASYISILATENLVTGAVSAGSWVQLSNIDVQGNVTSLYDYITISGANNAVAGYVEANNNITLNSIQVAGAVTSHTGTMTITGEKNDIGGAITANNNVKLSNVKVSGDILSKSTTVTIDGTGNSVIGDITSNNGIDLKEIKVCGSVKSSYSTVSITGTDNGIYSTGDAVGAFHSISIDNTEICGPVSTTYGNINQTNSQFYCSLNGDCDDAAKVCPANNEQSPCDDSSVLSELPDICSYFPEPLATNRYNNQGELHSNAKIEVEKGNGAGNWLFLPNETPLSFKDFSLKDVGGCKLYDGTVISCAATERILFDGTPPEPERFTATGDDIVVPDASTVTISTPGNYKSLSFGRNGSRLILESGEYWIGDITIHENDAHIIVDGPVVLHYNEISIGADRVSINTTSLDTNPVTPDDLTLIGHGNKSGLDFDGGNSHDVTINANWYVSPEDHGGFKLDKVDRFQYTGAMIAAQVEFKASSTSWIKAYQPQGCGDIPEPEGYEVFVEPETSLALTCETVPVRVEVHKDEDLDLTYFGHVTLTLNNGSSMNSMADSGVATFNLDSTQVTELSVGAYITVDDTQYSSASETVKFVPQRYRVLPATINMVAGGEADFSLTPLECHANGTPVASPEFVGNQAVDLGSVSYAKPTIPVARQTAQVLGSNQQYVTTPDSNTVDLQLSFDSTESDPSAYSKVKYDEAGKITFTVSSTVCSSEEDDEASLVDEDCRTYDGIVTVQARPWTMAICDSNNAMANGTSNTNPTTQAEGAYRAAGQEFDLSIKPIKWRDGLDAGDQTHDTFCTDDSLVTKNYFAKDAWSDSVTLSHKVVTPSGGSDGQLGGIITQGKTDGVVNSDYFLNFGQLTISEVGSFTITADSTGSNYGDIENGIVDGARTLGRFYPAYFTLESLEWNEPANQGYVNYMDQPFSQVTATAYAYSALGNKLSNYHLSGFEGNRVEFPSLSDSQGYASRIENWYSDDTWEAEVSGDTEVSVWSPVLQGIVFGRKPDTEVRRTVADGPFNTDSATLITSLALDIAAGPLGDPVTYVWGSDEYSSVLSHQPKVRYGRMALADVAGNVSNSISVPLKVEYFDGTGFVTNSDDSASEFDVDKLCLLSGVSSNAQFTLSSGEAKVADGENNALRVSRSGTNTDIEQVRLFLRQGDSAASNPPDINCSGNHFTQPWLQFNWRDEGDEDPSTLVTFGAYRGNDRIIFRGEPGLTGQ</sequence>
<gene>
    <name evidence="3" type="ORF">VHP8226_02240</name>
</gene>
<dbReference type="InterPro" id="IPR046524">
    <property type="entry name" value="DUF6701"/>
</dbReference>
<feature type="signal peptide" evidence="1">
    <location>
        <begin position="1"/>
        <end position="22"/>
    </location>
</feature>
<feature type="domain" description="DUF6701" evidence="2">
    <location>
        <begin position="813"/>
        <end position="1400"/>
    </location>
</feature>
<protein>
    <recommendedName>
        <fullName evidence="2">DUF6701 domain-containing protein</fullName>
    </recommendedName>
</protein>
<evidence type="ECO:0000259" key="2">
    <source>
        <dbReference type="Pfam" id="PF20419"/>
    </source>
</evidence>
<comment type="caution">
    <text evidence="3">The sequence shown here is derived from an EMBL/GenBank/DDBJ whole genome shotgun (WGS) entry which is preliminary data.</text>
</comment>
<keyword evidence="4" id="KW-1185">Reference proteome</keyword>